<keyword evidence="3 8" id="KW-0349">Heme</keyword>
<dbReference type="Gene3D" id="1.10.630.10">
    <property type="entry name" value="Cytochrome P450"/>
    <property type="match status" value="1"/>
</dbReference>
<dbReference type="CDD" id="cd11041">
    <property type="entry name" value="CYP503A1-like"/>
    <property type="match status" value="1"/>
</dbReference>
<evidence type="ECO:0000313" key="11">
    <source>
        <dbReference type="EMBL" id="KAF4309788.1"/>
    </source>
</evidence>
<keyword evidence="7 9" id="KW-0503">Monooxygenase</keyword>
<dbReference type="PANTHER" id="PTHR46206">
    <property type="entry name" value="CYTOCHROME P450"/>
    <property type="match status" value="1"/>
</dbReference>
<keyword evidence="5 9" id="KW-0560">Oxidoreductase</keyword>
<keyword evidence="12" id="KW-1185">Reference proteome</keyword>
<evidence type="ECO:0000313" key="12">
    <source>
        <dbReference type="Proteomes" id="UP000572817"/>
    </source>
</evidence>
<evidence type="ECO:0000256" key="2">
    <source>
        <dbReference type="ARBA" id="ARBA00010617"/>
    </source>
</evidence>
<dbReference type="Pfam" id="PF00067">
    <property type="entry name" value="p450"/>
    <property type="match status" value="1"/>
</dbReference>
<dbReference type="PRINTS" id="PR00385">
    <property type="entry name" value="P450"/>
</dbReference>
<protein>
    <submittedName>
        <fullName evidence="11">Cytochrome p450</fullName>
    </submittedName>
</protein>
<name>A0A8H4J086_9PEZI</name>
<feature type="binding site" description="axial binding residue" evidence="8">
    <location>
        <position position="469"/>
    </location>
    <ligand>
        <name>heme</name>
        <dbReference type="ChEBI" id="CHEBI:30413"/>
    </ligand>
    <ligandPart>
        <name>Fe</name>
        <dbReference type="ChEBI" id="CHEBI:18248"/>
    </ligandPart>
</feature>
<evidence type="ECO:0000256" key="8">
    <source>
        <dbReference type="PIRSR" id="PIRSR602401-1"/>
    </source>
</evidence>
<comment type="similarity">
    <text evidence="2 9">Belongs to the cytochrome P450 family.</text>
</comment>
<dbReference type="PANTHER" id="PTHR46206:SF2">
    <property type="entry name" value="CYTOCHROME P450 MONOOXYGENASE AUSG-RELATED"/>
    <property type="match status" value="1"/>
</dbReference>
<dbReference type="GO" id="GO:0004497">
    <property type="term" value="F:monooxygenase activity"/>
    <property type="evidence" value="ECO:0007669"/>
    <property type="project" value="UniProtKB-KW"/>
</dbReference>
<reference evidence="11" key="1">
    <citation type="submission" date="2020-04" db="EMBL/GenBank/DDBJ databases">
        <title>Genome Assembly and Annotation of Botryosphaeria dothidea sdau 11-99, a Latent Pathogen of Apple Fruit Ring Rot in China.</title>
        <authorList>
            <person name="Yu C."/>
            <person name="Diao Y."/>
            <person name="Lu Q."/>
            <person name="Zhao J."/>
            <person name="Cui S."/>
            <person name="Peng C."/>
            <person name="He B."/>
            <person name="Liu H."/>
        </authorList>
    </citation>
    <scope>NUCLEOTIDE SEQUENCE [LARGE SCALE GENOMIC DNA]</scope>
    <source>
        <strain evidence="11">Sdau11-99</strain>
    </source>
</reference>
<comment type="cofactor">
    <cofactor evidence="1 8">
        <name>heme</name>
        <dbReference type="ChEBI" id="CHEBI:30413"/>
    </cofactor>
</comment>
<dbReference type="InterPro" id="IPR036396">
    <property type="entry name" value="Cyt_P450_sf"/>
</dbReference>
<sequence>MAETLYSDLRPPLPTLRVLLVVTTIISLVFMVYYLVAFSFIGERPIPDYDLIGVMAGDSSAEAKQRYYTSSRAILQEGLAKSSKGFQVYSPTGPMIVLPKKYANEIKSHKQLSFAKNLEKATFSKLPGVSLAAGMGGFKVTATKYNTIGDLIKVQLTQALGRMTADLSQEISLAISSFFPRSKDWNQIIFYPASVKLFSRISSYVFMGQDVSRNEEWLDVTGSYAVVGFEYIRALRHWPAVARPVIQYLLPERRRMWRQEHAARRIVSDELDKRRREKAKSQKAGSPPKVYSDSLQWLGDVQVKCRQRIDIPAAQLSLGLAGIHTTSMTLTRAMFDLIDNPEWIQPLRDEINLVLRDEGGWKKSTLHKLKLMDSVLKESQRRNPIHLTIMTRVAEENVSLSDGVHLRQGDMVTLTTPDTMMDPAVYPEPEKFIGDRFLKLREALGDENKWQYVSTSPDHIGFGHGDHSCPGRFLAGNELKIALAYLLLKYEWKFAPGHDSRNIELAQDIIPNPAAELMLRERNPEVEL</sequence>
<evidence type="ECO:0000256" key="3">
    <source>
        <dbReference type="ARBA" id="ARBA00022617"/>
    </source>
</evidence>
<dbReference type="InterPro" id="IPR002401">
    <property type="entry name" value="Cyt_P450_E_grp-I"/>
</dbReference>
<dbReference type="Proteomes" id="UP000572817">
    <property type="component" value="Unassembled WGS sequence"/>
</dbReference>
<keyword evidence="6 8" id="KW-0408">Iron</keyword>
<comment type="caution">
    <text evidence="11">The sequence shown here is derived from an EMBL/GenBank/DDBJ whole genome shotgun (WGS) entry which is preliminary data.</text>
</comment>
<dbReference type="PRINTS" id="PR00463">
    <property type="entry name" value="EP450I"/>
</dbReference>
<dbReference type="EMBL" id="WWBZ02000016">
    <property type="protein sequence ID" value="KAF4309788.1"/>
    <property type="molecule type" value="Genomic_DNA"/>
</dbReference>
<evidence type="ECO:0000256" key="9">
    <source>
        <dbReference type="RuleBase" id="RU000461"/>
    </source>
</evidence>
<feature type="transmembrane region" description="Helical" evidence="10">
    <location>
        <begin position="16"/>
        <end position="36"/>
    </location>
</feature>
<keyword evidence="4 8" id="KW-0479">Metal-binding</keyword>
<keyword evidence="10" id="KW-0472">Membrane</keyword>
<dbReference type="AlphaFoldDB" id="A0A8H4J086"/>
<organism evidence="11 12">
    <name type="scientific">Botryosphaeria dothidea</name>
    <dbReference type="NCBI Taxonomy" id="55169"/>
    <lineage>
        <taxon>Eukaryota</taxon>
        <taxon>Fungi</taxon>
        <taxon>Dikarya</taxon>
        <taxon>Ascomycota</taxon>
        <taxon>Pezizomycotina</taxon>
        <taxon>Dothideomycetes</taxon>
        <taxon>Dothideomycetes incertae sedis</taxon>
        <taxon>Botryosphaeriales</taxon>
        <taxon>Botryosphaeriaceae</taxon>
        <taxon>Botryosphaeria</taxon>
    </lineage>
</organism>
<gene>
    <name evidence="11" type="ORF">GTA08_BOTSDO03380</name>
</gene>
<proteinExistence type="inferred from homology"/>
<dbReference type="GO" id="GO:0005506">
    <property type="term" value="F:iron ion binding"/>
    <property type="evidence" value="ECO:0007669"/>
    <property type="project" value="InterPro"/>
</dbReference>
<evidence type="ECO:0000256" key="1">
    <source>
        <dbReference type="ARBA" id="ARBA00001971"/>
    </source>
</evidence>
<dbReference type="GO" id="GO:0016705">
    <property type="term" value="F:oxidoreductase activity, acting on paired donors, with incorporation or reduction of molecular oxygen"/>
    <property type="evidence" value="ECO:0007669"/>
    <property type="project" value="InterPro"/>
</dbReference>
<dbReference type="PROSITE" id="PS00086">
    <property type="entry name" value="CYTOCHROME_P450"/>
    <property type="match status" value="1"/>
</dbReference>
<dbReference type="GO" id="GO:0020037">
    <property type="term" value="F:heme binding"/>
    <property type="evidence" value="ECO:0007669"/>
    <property type="project" value="InterPro"/>
</dbReference>
<evidence type="ECO:0000256" key="4">
    <source>
        <dbReference type="ARBA" id="ARBA00022723"/>
    </source>
</evidence>
<keyword evidence="10" id="KW-1133">Transmembrane helix</keyword>
<evidence type="ECO:0000256" key="6">
    <source>
        <dbReference type="ARBA" id="ARBA00023004"/>
    </source>
</evidence>
<accession>A0A8H4J086</accession>
<dbReference type="InterPro" id="IPR001128">
    <property type="entry name" value="Cyt_P450"/>
</dbReference>
<evidence type="ECO:0000256" key="10">
    <source>
        <dbReference type="SAM" id="Phobius"/>
    </source>
</evidence>
<keyword evidence="10" id="KW-0812">Transmembrane</keyword>
<evidence type="ECO:0000256" key="7">
    <source>
        <dbReference type="ARBA" id="ARBA00023033"/>
    </source>
</evidence>
<dbReference type="OrthoDB" id="1844152at2759"/>
<dbReference type="SUPFAM" id="SSF48264">
    <property type="entry name" value="Cytochrome P450"/>
    <property type="match status" value="1"/>
</dbReference>
<dbReference type="InterPro" id="IPR017972">
    <property type="entry name" value="Cyt_P450_CS"/>
</dbReference>
<evidence type="ECO:0000256" key="5">
    <source>
        <dbReference type="ARBA" id="ARBA00023002"/>
    </source>
</evidence>